<dbReference type="RefSeq" id="WP_121532779.1">
    <property type="nucleotide sequence ID" value="NZ_RCHI01000006.1"/>
</dbReference>
<dbReference type="AlphaFoldDB" id="A0A421BQU2"/>
<sequence length="142" mass="15679">MPHRFHAPQSRDLPIALRELRAGRKLTHWIWWIFPQLAALGRSSRALEYGLRDLAEARAYLADPTLRANLIAAAEAVLTHPDTPIVDIMGPVDALKLRSCATLFEAASEGREPVFARLLDTFYAGERCPLTRAALTAAPPSP</sequence>
<organism evidence="1 2">
    <name type="scientific">Paenirhodobacter hankyongi</name>
    <dbReference type="NCBI Taxonomy" id="2294033"/>
    <lineage>
        <taxon>Bacteria</taxon>
        <taxon>Pseudomonadati</taxon>
        <taxon>Pseudomonadota</taxon>
        <taxon>Alphaproteobacteria</taxon>
        <taxon>Rhodobacterales</taxon>
        <taxon>Rhodobacter group</taxon>
        <taxon>Paenirhodobacter</taxon>
    </lineage>
</organism>
<dbReference type="InterPro" id="IPR036287">
    <property type="entry name" value="Rv1873-like_sf"/>
</dbReference>
<dbReference type="InterPro" id="IPR014937">
    <property type="entry name" value="DUF1810"/>
</dbReference>
<evidence type="ECO:0000313" key="1">
    <source>
        <dbReference type="EMBL" id="RLL65325.1"/>
    </source>
</evidence>
<protein>
    <submittedName>
        <fullName evidence="1">DUF1810 family protein</fullName>
    </submittedName>
</protein>
<dbReference type="Proteomes" id="UP000279673">
    <property type="component" value="Unassembled WGS sequence"/>
</dbReference>
<comment type="caution">
    <text evidence="1">The sequence shown here is derived from an EMBL/GenBank/DDBJ whole genome shotgun (WGS) entry which is preliminary data.</text>
</comment>
<gene>
    <name evidence="1" type="ORF">DYS74_08385</name>
</gene>
<dbReference type="SUPFAM" id="SSF140736">
    <property type="entry name" value="Rv1873-like"/>
    <property type="match status" value="1"/>
</dbReference>
<name>A0A421BQU2_9RHOB</name>
<dbReference type="Gene3D" id="1.25.40.380">
    <property type="entry name" value="Protein of unknown function DUF1810"/>
    <property type="match status" value="1"/>
</dbReference>
<keyword evidence="2" id="KW-1185">Reference proteome</keyword>
<accession>A0A421BQU2</accession>
<dbReference type="Pfam" id="PF08837">
    <property type="entry name" value="DUF1810"/>
    <property type="match status" value="1"/>
</dbReference>
<evidence type="ECO:0000313" key="2">
    <source>
        <dbReference type="Proteomes" id="UP000279673"/>
    </source>
</evidence>
<dbReference type="EMBL" id="RCHI01000006">
    <property type="protein sequence ID" value="RLL65325.1"/>
    <property type="molecule type" value="Genomic_DNA"/>
</dbReference>
<reference evidence="1 2" key="1">
    <citation type="submission" date="2018-10" db="EMBL/GenBank/DDBJ databases">
        <title>Rhodobacter sp . BO-81.</title>
        <authorList>
            <person name="Im W.T."/>
        </authorList>
    </citation>
    <scope>NUCLEOTIDE SEQUENCE [LARGE SCALE GENOMIC DNA]</scope>
    <source>
        <strain evidence="1 2">BO-81</strain>
    </source>
</reference>
<proteinExistence type="predicted"/>